<dbReference type="GO" id="GO:0016616">
    <property type="term" value="F:oxidoreductase activity, acting on the CH-OH group of donors, NAD or NADP as acceptor"/>
    <property type="evidence" value="ECO:0007669"/>
    <property type="project" value="UniProtKB-ARBA"/>
</dbReference>
<dbReference type="RefSeq" id="WP_202237229.1">
    <property type="nucleotide sequence ID" value="NZ_AP018365.1"/>
</dbReference>
<gene>
    <name evidence="4" type="ORF">RVR_8680</name>
</gene>
<dbReference type="PRINTS" id="PR00081">
    <property type="entry name" value="GDHRDH"/>
</dbReference>
<dbReference type="KEGG" id="arev:RVR_8680"/>
<dbReference type="Gene3D" id="3.40.50.720">
    <property type="entry name" value="NAD(P)-binding Rossmann-like Domain"/>
    <property type="match status" value="1"/>
</dbReference>
<dbReference type="InterPro" id="IPR036291">
    <property type="entry name" value="NAD(P)-bd_dom_sf"/>
</dbReference>
<organism evidence="4 5">
    <name type="scientific">Actinacidiphila reveromycinica</name>
    <dbReference type="NCBI Taxonomy" id="659352"/>
    <lineage>
        <taxon>Bacteria</taxon>
        <taxon>Bacillati</taxon>
        <taxon>Actinomycetota</taxon>
        <taxon>Actinomycetes</taxon>
        <taxon>Kitasatosporales</taxon>
        <taxon>Streptomycetaceae</taxon>
        <taxon>Actinacidiphila</taxon>
    </lineage>
</organism>
<reference evidence="4 5" key="2">
    <citation type="journal article" date="2011" name="J. Antibiot.">
        <title>Furaquinocins I and J: novel polyketide isoprenoid hybrid compounds from Streptomyces reveromyceticus SN-593.</title>
        <authorList>
            <person name="Panthee S."/>
            <person name="Takahashi S."/>
            <person name="Takagi H."/>
            <person name="Nogawa T."/>
            <person name="Oowada E."/>
            <person name="Uramoto M."/>
            <person name="Osada H."/>
        </authorList>
    </citation>
    <scope>NUCLEOTIDE SEQUENCE [LARGE SCALE GENOMIC DNA]</scope>
    <source>
        <strain evidence="4 5">SN-593</strain>
    </source>
</reference>
<evidence type="ECO:0000259" key="3">
    <source>
        <dbReference type="SMART" id="SM00822"/>
    </source>
</evidence>
<dbReference type="GO" id="GO:0030497">
    <property type="term" value="P:fatty acid elongation"/>
    <property type="evidence" value="ECO:0007669"/>
    <property type="project" value="TreeGrafter"/>
</dbReference>
<dbReference type="SUPFAM" id="SSF51735">
    <property type="entry name" value="NAD(P)-binding Rossmann-fold domains"/>
    <property type="match status" value="1"/>
</dbReference>
<dbReference type="EMBL" id="AP018365">
    <property type="protein sequence ID" value="BBB01319.1"/>
    <property type="molecule type" value="Genomic_DNA"/>
</dbReference>
<protein>
    <submittedName>
        <fullName evidence="4">Putative short chain dehydrogenase</fullName>
    </submittedName>
</protein>
<comment type="similarity">
    <text evidence="1 2">Belongs to the short-chain dehydrogenases/reductases (SDR) family.</text>
</comment>
<dbReference type="Proteomes" id="UP000595703">
    <property type="component" value="Chromosome"/>
</dbReference>
<dbReference type="PANTHER" id="PTHR42760">
    <property type="entry name" value="SHORT-CHAIN DEHYDROGENASES/REDUCTASES FAMILY MEMBER"/>
    <property type="match status" value="1"/>
</dbReference>
<reference evidence="4 5" key="1">
    <citation type="journal article" date="2010" name="J. Bacteriol.">
        <title>Biochemical characterization of a novel indole prenyltransferase from Streptomyces sp. SN-593.</title>
        <authorList>
            <person name="Takahashi S."/>
            <person name="Takagi H."/>
            <person name="Toyoda A."/>
            <person name="Uramoto M."/>
            <person name="Nogawa T."/>
            <person name="Ueki M."/>
            <person name="Sakaki Y."/>
            <person name="Osada H."/>
        </authorList>
    </citation>
    <scope>NUCLEOTIDE SEQUENCE [LARGE SCALE GENOMIC DNA]</scope>
    <source>
        <strain evidence="4 5">SN-593</strain>
    </source>
</reference>
<dbReference type="PRINTS" id="PR00080">
    <property type="entry name" value="SDRFAMILY"/>
</dbReference>
<dbReference type="InterPro" id="IPR002347">
    <property type="entry name" value="SDR_fam"/>
</dbReference>
<evidence type="ECO:0000313" key="5">
    <source>
        <dbReference type="Proteomes" id="UP000595703"/>
    </source>
</evidence>
<dbReference type="SMART" id="SM00822">
    <property type="entry name" value="PKS_KR"/>
    <property type="match status" value="1"/>
</dbReference>
<dbReference type="InterPro" id="IPR057326">
    <property type="entry name" value="KR_dom"/>
</dbReference>
<name>A0A7U3UYR0_9ACTN</name>
<accession>A0A7U3UYR0</accession>
<dbReference type="PANTHER" id="PTHR42760:SF129">
    <property type="entry name" value="OXIDOREDUCTASE"/>
    <property type="match status" value="1"/>
</dbReference>
<dbReference type="PROSITE" id="PS00061">
    <property type="entry name" value="ADH_SHORT"/>
    <property type="match status" value="1"/>
</dbReference>
<sequence>MTGIGIEGKAVVVTGSARGLGLGYARHLLAAGARVVLNDLDAEFTRAVAGELGAGDAVAWCAGSVADPATADALVATCLRHFGRIDGLVNNAGVRPEGLSWEEDPEATRRAVEVNLLGTLYCGAAALRVFQAQDSGSVVNVSSRAQTGIERSATYAATKGAVASLTYSWALDAPPGVRVNAIAPQARGTGTRRAGWVPRPEEPEPDAMAPLVTFLLSDAARGVRGQVVRMIGTTDGLALGLVHHPRGGRLLADPRGWTAEGIAAAFDAELGREQDPVGALSRPVGYLRLGDTRVTVR</sequence>
<evidence type="ECO:0000256" key="1">
    <source>
        <dbReference type="ARBA" id="ARBA00006484"/>
    </source>
</evidence>
<reference evidence="4 5" key="4">
    <citation type="journal article" date="2020" name="Sci. Rep.">
        <title>beta-carboline chemical signals induce reveromycin production through a LuxR family regulator in Streptomyces sp. SN-593.</title>
        <authorList>
            <person name="Panthee S."/>
            <person name="Kito N."/>
            <person name="Hayashi T."/>
            <person name="Shimizu T."/>
            <person name="Ishikawa J."/>
            <person name="Hamamoto H."/>
            <person name="Osada H."/>
            <person name="Takahashi S."/>
        </authorList>
    </citation>
    <scope>NUCLEOTIDE SEQUENCE [LARGE SCALE GENOMIC DNA]</scope>
    <source>
        <strain evidence="4 5">SN-593</strain>
    </source>
</reference>
<reference evidence="4 5" key="3">
    <citation type="journal article" date="2011" name="Nat. Chem. Biol.">
        <title>Reveromycin A biosynthesis uses RevG and RevJ for stereospecific spiroacetal formation.</title>
        <authorList>
            <person name="Takahashi S."/>
            <person name="Toyoda A."/>
            <person name="Sekiyama Y."/>
            <person name="Takagi H."/>
            <person name="Nogawa T."/>
            <person name="Uramoto M."/>
            <person name="Suzuki R."/>
            <person name="Koshino H."/>
            <person name="Kumano T."/>
            <person name="Panthee S."/>
            <person name="Dairi T."/>
            <person name="Ishikawa J."/>
            <person name="Ikeda H."/>
            <person name="Sakaki Y."/>
            <person name="Osada H."/>
        </authorList>
    </citation>
    <scope>NUCLEOTIDE SEQUENCE [LARGE SCALE GENOMIC DNA]</scope>
    <source>
        <strain evidence="4 5">SN-593</strain>
    </source>
</reference>
<dbReference type="Pfam" id="PF00106">
    <property type="entry name" value="adh_short"/>
    <property type="match status" value="1"/>
</dbReference>
<dbReference type="InterPro" id="IPR020904">
    <property type="entry name" value="Sc_DH/Rdtase_CS"/>
</dbReference>
<feature type="domain" description="Ketoreductase" evidence="3">
    <location>
        <begin position="9"/>
        <end position="185"/>
    </location>
</feature>
<dbReference type="AlphaFoldDB" id="A0A7U3UYR0"/>
<proteinExistence type="inferred from homology"/>
<keyword evidence="5" id="KW-1185">Reference proteome</keyword>
<evidence type="ECO:0000313" key="4">
    <source>
        <dbReference type="EMBL" id="BBB01319.1"/>
    </source>
</evidence>
<dbReference type="CDD" id="cd05233">
    <property type="entry name" value="SDR_c"/>
    <property type="match status" value="1"/>
</dbReference>
<evidence type="ECO:0000256" key="2">
    <source>
        <dbReference type="RuleBase" id="RU000363"/>
    </source>
</evidence>